<evidence type="ECO:0000313" key="6">
    <source>
        <dbReference type="Proteomes" id="UP000546642"/>
    </source>
</evidence>
<evidence type="ECO:0000313" key="5">
    <source>
        <dbReference type="EMBL" id="MBB6172028.1"/>
    </source>
</evidence>
<evidence type="ECO:0000256" key="3">
    <source>
        <dbReference type="ARBA" id="ARBA00022840"/>
    </source>
</evidence>
<dbReference type="InterPro" id="IPR017871">
    <property type="entry name" value="ABC_transporter-like_CS"/>
</dbReference>
<dbReference type="InterPro" id="IPR008995">
    <property type="entry name" value="Mo/tungstate-bd_C_term_dom"/>
</dbReference>
<dbReference type="InterPro" id="IPR003439">
    <property type="entry name" value="ABC_transporter-like_ATP-bd"/>
</dbReference>
<dbReference type="GO" id="GO:0008643">
    <property type="term" value="P:carbohydrate transport"/>
    <property type="evidence" value="ECO:0007669"/>
    <property type="project" value="InterPro"/>
</dbReference>
<dbReference type="Pfam" id="PF00005">
    <property type="entry name" value="ABC_tran"/>
    <property type="match status" value="1"/>
</dbReference>
<dbReference type="InterPro" id="IPR027417">
    <property type="entry name" value="P-loop_NTPase"/>
</dbReference>
<comment type="caution">
    <text evidence="5">The sequence shown here is derived from an EMBL/GenBank/DDBJ whole genome shotgun (WGS) entry which is preliminary data.</text>
</comment>
<dbReference type="RefSeq" id="WP_184075389.1">
    <property type="nucleotide sequence ID" value="NZ_JACHDS010000001.1"/>
</dbReference>
<dbReference type="EMBL" id="JACHDS010000001">
    <property type="protein sequence ID" value="MBB6172028.1"/>
    <property type="molecule type" value="Genomic_DNA"/>
</dbReference>
<evidence type="ECO:0000259" key="4">
    <source>
        <dbReference type="PROSITE" id="PS50893"/>
    </source>
</evidence>
<keyword evidence="2" id="KW-0547">Nucleotide-binding</keyword>
<dbReference type="Gene3D" id="2.40.50.100">
    <property type="match status" value="1"/>
</dbReference>
<dbReference type="GO" id="GO:0005524">
    <property type="term" value="F:ATP binding"/>
    <property type="evidence" value="ECO:0007669"/>
    <property type="project" value="UniProtKB-KW"/>
</dbReference>
<dbReference type="Gene3D" id="3.40.50.300">
    <property type="entry name" value="P-loop containing nucleotide triphosphate hydrolases"/>
    <property type="match status" value="1"/>
</dbReference>
<dbReference type="SUPFAM" id="SSF50331">
    <property type="entry name" value="MOP-like"/>
    <property type="match status" value="1"/>
</dbReference>
<accession>A0A7W9YH33</accession>
<sequence length="406" mass="43856">MAKIVLDGVDKVYSGNVKAVDDLNLEIDDGEFMVLVGPSGCGKSTALRMIAGLEEITDGDLHIGDQVVNDLPPKDRDIAMVFQNYALYPHMTVEQNLAFGLKLRKIPKPEIKQRVDQAAAMLGLEPYLKRKPAALSGGQRQRVAMGRAIVREPQAFLMDEPLSNLDAKLRVQMRASLNQLHERLGVTTVYVTHDQVEAMTLGDRVAVLRDGRLQQVDTPKNLFDNPVNLFVAGFIGSPAMNFVLAELQQDGDGAQLKFADHTLPVPPAELDARQGLRDYLGRQIILGLRPSDFEDEAISSHGSAAMTVTADVTEELGTEINVIFTVNAPPVQHEDAAALAADAAGDGEEAESAALPLGGDKTLFTARVSPRSGVRPGQAATLSVDVTQLHYFDRESGLAIGHPANR</sequence>
<dbReference type="InterPro" id="IPR015855">
    <property type="entry name" value="ABC_transpr_MalK-like"/>
</dbReference>
<dbReference type="SUPFAM" id="SSF52540">
    <property type="entry name" value="P-loop containing nucleoside triphosphate hydrolases"/>
    <property type="match status" value="1"/>
</dbReference>
<dbReference type="CDD" id="cd03301">
    <property type="entry name" value="ABC_MalK_N"/>
    <property type="match status" value="1"/>
</dbReference>
<dbReference type="PROSITE" id="PS00211">
    <property type="entry name" value="ABC_TRANSPORTER_1"/>
    <property type="match status" value="1"/>
</dbReference>
<organism evidence="5 6">
    <name type="scientific">Nocardiopsis mwathae</name>
    <dbReference type="NCBI Taxonomy" id="1472723"/>
    <lineage>
        <taxon>Bacteria</taxon>
        <taxon>Bacillati</taxon>
        <taxon>Actinomycetota</taxon>
        <taxon>Actinomycetes</taxon>
        <taxon>Streptosporangiales</taxon>
        <taxon>Nocardiopsidaceae</taxon>
        <taxon>Nocardiopsis</taxon>
    </lineage>
</organism>
<dbReference type="GO" id="GO:0055052">
    <property type="term" value="C:ATP-binding cassette (ABC) transporter complex, substrate-binding subunit-containing"/>
    <property type="evidence" value="ECO:0007669"/>
    <property type="project" value="TreeGrafter"/>
</dbReference>
<keyword evidence="3 5" id="KW-0067">ATP-binding</keyword>
<keyword evidence="5" id="KW-0762">Sugar transport</keyword>
<dbReference type="NCBIfam" id="NF008653">
    <property type="entry name" value="PRK11650.1"/>
    <property type="match status" value="1"/>
</dbReference>
<dbReference type="PROSITE" id="PS50893">
    <property type="entry name" value="ABC_TRANSPORTER_2"/>
    <property type="match status" value="1"/>
</dbReference>
<dbReference type="PANTHER" id="PTHR43875">
    <property type="entry name" value="MALTODEXTRIN IMPORT ATP-BINDING PROTEIN MSMX"/>
    <property type="match status" value="1"/>
</dbReference>
<dbReference type="InterPro" id="IPR012340">
    <property type="entry name" value="NA-bd_OB-fold"/>
</dbReference>
<dbReference type="GO" id="GO:0016887">
    <property type="term" value="F:ATP hydrolysis activity"/>
    <property type="evidence" value="ECO:0007669"/>
    <property type="project" value="InterPro"/>
</dbReference>
<proteinExistence type="predicted"/>
<keyword evidence="1" id="KW-0813">Transport</keyword>
<dbReference type="InterPro" id="IPR047641">
    <property type="entry name" value="ABC_transpr_MalK/UgpC-like"/>
</dbReference>
<dbReference type="AlphaFoldDB" id="A0A7W9YH33"/>
<dbReference type="Proteomes" id="UP000546642">
    <property type="component" value="Unassembled WGS sequence"/>
</dbReference>
<dbReference type="Gene3D" id="2.40.50.140">
    <property type="entry name" value="Nucleic acid-binding proteins"/>
    <property type="match status" value="1"/>
</dbReference>
<dbReference type="SMART" id="SM00382">
    <property type="entry name" value="AAA"/>
    <property type="match status" value="1"/>
</dbReference>
<name>A0A7W9YH33_9ACTN</name>
<evidence type="ECO:0000256" key="2">
    <source>
        <dbReference type="ARBA" id="ARBA00022741"/>
    </source>
</evidence>
<gene>
    <name evidence="5" type="ORF">HNR23_002088</name>
</gene>
<dbReference type="InterPro" id="IPR003593">
    <property type="entry name" value="AAA+_ATPase"/>
</dbReference>
<evidence type="ECO:0000256" key="1">
    <source>
        <dbReference type="ARBA" id="ARBA00022448"/>
    </source>
</evidence>
<keyword evidence="6" id="KW-1185">Reference proteome</keyword>
<dbReference type="InterPro" id="IPR040582">
    <property type="entry name" value="OB_MalK-like"/>
</dbReference>
<dbReference type="PANTHER" id="PTHR43875:SF1">
    <property type="entry name" value="OSMOPROTECTIVE COMPOUNDS UPTAKE ATP-BINDING PROTEIN GGTA"/>
    <property type="match status" value="1"/>
</dbReference>
<dbReference type="FunFam" id="3.40.50.300:FF:000042">
    <property type="entry name" value="Maltose/maltodextrin ABC transporter, ATP-binding protein"/>
    <property type="match status" value="1"/>
</dbReference>
<protein>
    <submittedName>
        <fullName evidence="5">Multiple sugar transport system ATP-binding protein</fullName>
    </submittedName>
</protein>
<dbReference type="Pfam" id="PF17912">
    <property type="entry name" value="OB_MalK"/>
    <property type="match status" value="1"/>
</dbReference>
<reference evidence="5 6" key="1">
    <citation type="submission" date="2020-08" db="EMBL/GenBank/DDBJ databases">
        <title>Sequencing the genomes of 1000 actinobacteria strains.</title>
        <authorList>
            <person name="Klenk H.-P."/>
        </authorList>
    </citation>
    <scope>NUCLEOTIDE SEQUENCE [LARGE SCALE GENOMIC DNA]</scope>
    <source>
        <strain evidence="5 6">DSM 46659</strain>
    </source>
</reference>
<feature type="domain" description="ABC transporter" evidence="4">
    <location>
        <begin position="4"/>
        <end position="235"/>
    </location>
</feature>
<dbReference type="GO" id="GO:0140359">
    <property type="term" value="F:ABC-type transporter activity"/>
    <property type="evidence" value="ECO:0007669"/>
    <property type="project" value="InterPro"/>
</dbReference>